<accession>A0A521B7W4</accession>
<dbReference type="GO" id="GO:0071281">
    <property type="term" value="P:cellular response to iron ion"/>
    <property type="evidence" value="ECO:0007669"/>
    <property type="project" value="TreeGrafter"/>
</dbReference>
<dbReference type="InterPro" id="IPR050902">
    <property type="entry name" value="ABC_Transporter_SBP"/>
</dbReference>
<name>A0A521B7W4_9BACT</name>
<dbReference type="InterPro" id="IPR002491">
    <property type="entry name" value="ABC_transptr_periplasmic_BD"/>
</dbReference>
<dbReference type="PROSITE" id="PS50983">
    <property type="entry name" value="FE_B12_PBP"/>
    <property type="match status" value="1"/>
</dbReference>
<dbReference type="SUPFAM" id="SSF53807">
    <property type="entry name" value="Helical backbone' metal receptor"/>
    <property type="match status" value="1"/>
</dbReference>
<reference evidence="2 3" key="1">
    <citation type="submission" date="2017-05" db="EMBL/GenBank/DDBJ databases">
        <authorList>
            <person name="Varghese N."/>
            <person name="Submissions S."/>
        </authorList>
    </citation>
    <scope>NUCLEOTIDE SEQUENCE [LARGE SCALE GENOMIC DNA]</scope>
    <source>
        <strain evidence="2 3">DSM 21194</strain>
    </source>
</reference>
<proteinExistence type="predicted"/>
<dbReference type="PROSITE" id="PS51257">
    <property type="entry name" value="PROKAR_LIPOPROTEIN"/>
    <property type="match status" value="1"/>
</dbReference>
<dbReference type="Gene3D" id="3.40.50.1980">
    <property type="entry name" value="Nitrogenase molybdenum iron protein domain"/>
    <property type="match status" value="2"/>
</dbReference>
<dbReference type="AlphaFoldDB" id="A0A521B7W4"/>
<evidence type="ECO:0000313" key="2">
    <source>
        <dbReference type="EMBL" id="SMO43187.1"/>
    </source>
</evidence>
<evidence type="ECO:0000259" key="1">
    <source>
        <dbReference type="PROSITE" id="PS50983"/>
    </source>
</evidence>
<dbReference type="OrthoDB" id="9812528at2"/>
<gene>
    <name evidence="2" type="ORF">SAMN06265218_102281</name>
</gene>
<dbReference type="RefSeq" id="WP_142713158.1">
    <property type="nucleotide sequence ID" value="NZ_FXTH01000002.1"/>
</dbReference>
<protein>
    <submittedName>
        <fullName evidence="2">Iron complex transport system substrate-binding protein</fullName>
    </submittedName>
</protein>
<evidence type="ECO:0000313" key="3">
    <source>
        <dbReference type="Proteomes" id="UP000317593"/>
    </source>
</evidence>
<dbReference type="PANTHER" id="PTHR30535:SF34">
    <property type="entry name" value="MOLYBDATE-BINDING PROTEIN MOLA"/>
    <property type="match status" value="1"/>
</dbReference>
<sequence>MSPRRLLEIYLHFRSIILISFIGVTACAPSSSDDKPNNYKTAGDAAAFPHKVQAEYAEGFRISYHQNYKLLEILKPFQDKVDTIRYSLVQKELEENINVNNTYEIAIPVQSMIATSVTHIALTDMLKANDILAGVTGGEYVYNRKVRQRIRRGATADLPGGELNMEKVLELNPDLLMISGGQSSELDKYRVLMDAGIDLVVNAEWLETTPLGKAEWVKVLAALLNKEELANRKFEEVARRYHSLKDTVNAGGNKPLVINNMPYKGTWFVPGGGSFTARYLKDAGAAYPWSDSAESGGLRKAFEAVYEQGLKADIWLNPGSAKTREAITARDERFRDFKPFRRGEIYHNYRRSSESGANDYWEKGVVRPDVVLADLIKIFHPGTLPDHELYFYQQVK</sequence>
<dbReference type="Proteomes" id="UP000317593">
    <property type="component" value="Unassembled WGS sequence"/>
</dbReference>
<dbReference type="PANTHER" id="PTHR30535">
    <property type="entry name" value="VITAMIN B12-BINDING PROTEIN"/>
    <property type="match status" value="1"/>
</dbReference>
<feature type="domain" description="Fe/B12 periplasmic-binding" evidence="1">
    <location>
        <begin position="111"/>
        <end position="383"/>
    </location>
</feature>
<organism evidence="2 3">
    <name type="scientific">Fodinibius sediminis</name>
    <dbReference type="NCBI Taxonomy" id="1214077"/>
    <lineage>
        <taxon>Bacteria</taxon>
        <taxon>Pseudomonadati</taxon>
        <taxon>Balneolota</taxon>
        <taxon>Balneolia</taxon>
        <taxon>Balneolales</taxon>
        <taxon>Balneolaceae</taxon>
        <taxon>Fodinibius</taxon>
    </lineage>
</organism>
<keyword evidence="3" id="KW-1185">Reference proteome</keyword>
<dbReference type="Pfam" id="PF01497">
    <property type="entry name" value="Peripla_BP_2"/>
    <property type="match status" value="1"/>
</dbReference>
<dbReference type="EMBL" id="FXTH01000002">
    <property type="protein sequence ID" value="SMO43187.1"/>
    <property type="molecule type" value="Genomic_DNA"/>
</dbReference>